<sequence>MQVHSWISFTQGHQKQFSVQFMSLSVNGAM</sequence>
<proteinExistence type="predicted"/>
<evidence type="ECO:0000313" key="1">
    <source>
        <dbReference type="EMBL" id="JAH48270.1"/>
    </source>
</evidence>
<organism evidence="1">
    <name type="scientific">Anguilla anguilla</name>
    <name type="common">European freshwater eel</name>
    <name type="synonym">Muraena anguilla</name>
    <dbReference type="NCBI Taxonomy" id="7936"/>
    <lineage>
        <taxon>Eukaryota</taxon>
        <taxon>Metazoa</taxon>
        <taxon>Chordata</taxon>
        <taxon>Craniata</taxon>
        <taxon>Vertebrata</taxon>
        <taxon>Euteleostomi</taxon>
        <taxon>Actinopterygii</taxon>
        <taxon>Neopterygii</taxon>
        <taxon>Teleostei</taxon>
        <taxon>Anguilliformes</taxon>
        <taxon>Anguillidae</taxon>
        <taxon>Anguilla</taxon>
    </lineage>
</organism>
<reference evidence="1" key="2">
    <citation type="journal article" date="2015" name="Fish Shellfish Immunol.">
        <title>Early steps in the European eel (Anguilla anguilla)-Vibrio vulnificus interaction in the gills: Role of the RtxA13 toxin.</title>
        <authorList>
            <person name="Callol A."/>
            <person name="Pajuelo D."/>
            <person name="Ebbesson L."/>
            <person name="Teles M."/>
            <person name="MacKenzie S."/>
            <person name="Amaro C."/>
        </authorList>
    </citation>
    <scope>NUCLEOTIDE SEQUENCE</scope>
</reference>
<name>A0A0E9T5P2_ANGAN</name>
<accession>A0A0E9T5P2</accession>
<dbReference type="AlphaFoldDB" id="A0A0E9T5P2"/>
<reference evidence="1" key="1">
    <citation type="submission" date="2014-11" db="EMBL/GenBank/DDBJ databases">
        <authorList>
            <person name="Amaro Gonzalez C."/>
        </authorList>
    </citation>
    <scope>NUCLEOTIDE SEQUENCE</scope>
</reference>
<dbReference type="EMBL" id="GBXM01060307">
    <property type="protein sequence ID" value="JAH48270.1"/>
    <property type="molecule type" value="Transcribed_RNA"/>
</dbReference>
<protein>
    <submittedName>
        <fullName evidence="1">Uncharacterized protein</fullName>
    </submittedName>
</protein>